<keyword evidence="3" id="KW-1185">Reference proteome</keyword>
<sequence>MSKHVQSGMLKGVAGLCSVFCVVSLKAAEIDGNNAFLSSDERYSVISDSNIYGARGLETVLVSGSPHLQIDGNVERVELPGSLAEYQFSIAGTRIQVSSDNRGSLDFLGLNQPTTLSFADGSATLTLTALGFAAFGGVSLPVSPASMQVALDTTDKSSTADTHSETSFSVSSDLITSTFSAARFPASTMPPKDARPYVHVQFIDYDDDGVMDASLLQSNGIPSTYDYDHTTSNNANISNICFDDPSNGPESAGGACYQVEANARAFVIPLKPVLTTTATPIGTGDHSGMAISGATFETPVAPVQQSEGYAVLNAYPEGWEVLDDCNGHAGTGGAPYHYHGDPTYPDTDGQHSHTQRATGANNCLPEYTLTVSESSGHGNLIGFMADGFPIYGTDGYANSTLDACNGHTTATPEFTDGIYHYHALSADAVSAAGGTLAPLPECLMGKLWHLPHYPEPERMAGTGLEGTTSATVASSATLVDAVTVADWFSSARFGAEINPDVLARPFVHVAFIDWQHDGIVDASLLQSNGVPSTYDYDYTTRDNTNTPDICFDDPNNGPAEEGGTCYPIEANVRAFIVPLNPEISSNGSRTLNPDDHSGIAISGATFETPTAPVQFSAGYAVTNDYPTGWEVLDDCNGHSGFEGAPYHYHGDPTYPVNDGLHTHTLEANSAADCLPDYALQVDSATGHAAPIGMMADGFPIYGTDGYDRASLDDCNGHTSATAEFPDGIYHYHALKVEVVTSNPGPKEIPPLPECLGGAVFNVPNYQSPELTD</sequence>
<protein>
    <recommendedName>
        <fullName evidence="1">YHYH domain-containing protein</fullName>
    </recommendedName>
</protein>
<dbReference type="RefSeq" id="WP_087463045.1">
    <property type="nucleotide sequence ID" value="NZ_CP021425.1"/>
</dbReference>
<proteinExistence type="predicted"/>
<feature type="domain" description="YHYH" evidence="1">
    <location>
        <begin position="266"/>
        <end position="399"/>
    </location>
</feature>
<evidence type="ECO:0000313" key="3">
    <source>
        <dbReference type="Proteomes" id="UP000196027"/>
    </source>
</evidence>
<organism evidence="2 3">
    <name type="scientific">Oleiphilus messinensis</name>
    <dbReference type="NCBI Taxonomy" id="141451"/>
    <lineage>
        <taxon>Bacteria</taxon>
        <taxon>Pseudomonadati</taxon>
        <taxon>Pseudomonadota</taxon>
        <taxon>Gammaproteobacteria</taxon>
        <taxon>Oceanospirillales</taxon>
        <taxon>Oleiphilaceae</taxon>
        <taxon>Oleiphilus</taxon>
    </lineage>
</organism>
<dbReference type="Proteomes" id="UP000196027">
    <property type="component" value="Chromosome"/>
</dbReference>
<accession>A0A1Y0IFU2</accession>
<feature type="domain" description="YHYH" evidence="1">
    <location>
        <begin position="575"/>
        <end position="708"/>
    </location>
</feature>
<dbReference type="AlphaFoldDB" id="A0A1Y0IFU2"/>
<dbReference type="KEGG" id="ome:OLMES_4228"/>
<dbReference type="PANTHER" id="PTHR30289:SF8">
    <property type="entry name" value="YHYH DOMAIN-CONTAINING PROTEIN"/>
    <property type="match status" value="1"/>
</dbReference>
<dbReference type="EMBL" id="CP021425">
    <property type="protein sequence ID" value="ARU58244.1"/>
    <property type="molecule type" value="Genomic_DNA"/>
</dbReference>
<evidence type="ECO:0000313" key="2">
    <source>
        <dbReference type="EMBL" id="ARU58244.1"/>
    </source>
</evidence>
<dbReference type="PANTHER" id="PTHR30289">
    <property type="entry name" value="UNCHARACTERIZED PROTEIN YBCL-RELATED"/>
    <property type="match status" value="1"/>
</dbReference>
<dbReference type="Pfam" id="PF14240">
    <property type="entry name" value="YHYH"/>
    <property type="match status" value="2"/>
</dbReference>
<evidence type="ECO:0000259" key="1">
    <source>
        <dbReference type="Pfam" id="PF14240"/>
    </source>
</evidence>
<dbReference type="InterPro" id="IPR025924">
    <property type="entry name" value="YHYH_dom"/>
</dbReference>
<dbReference type="OrthoDB" id="9796530at2"/>
<reference evidence="2 3" key="1">
    <citation type="submission" date="2017-05" db="EMBL/GenBank/DDBJ databases">
        <title>Genomic insights into alkan degradation activity of Oleiphilus messinensis.</title>
        <authorList>
            <person name="Kozyavkin S.A."/>
            <person name="Slesarev A.I."/>
            <person name="Golyshin P.N."/>
            <person name="Korzhenkov A."/>
            <person name="Golyshina O.N."/>
            <person name="Toshchakov S.V."/>
        </authorList>
    </citation>
    <scope>NUCLEOTIDE SEQUENCE [LARGE SCALE GENOMIC DNA]</scope>
    <source>
        <strain evidence="2 3">ME102</strain>
    </source>
</reference>
<gene>
    <name evidence="2" type="ORF">OLMES_4228</name>
</gene>
<name>A0A1Y0IFU2_9GAMM</name>